<evidence type="ECO:0000313" key="2">
    <source>
        <dbReference type="Proteomes" id="UP000602510"/>
    </source>
</evidence>
<accession>A0A833W3J9</accession>
<reference evidence="1" key="1">
    <citation type="submission" date="2020-04" db="EMBL/GenBank/DDBJ databases">
        <title>Hybrid Assembly of Korean Phytophthora infestans isolates.</title>
        <authorList>
            <person name="Prokchorchik M."/>
            <person name="Lee Y."/>
            <person name="Seo J."/>
            <person name="Cho J.-H."/>
            <person name="Park Y.-E."/>
            <person name="Jang D.-C."/>
            <person name="Im J.-S."/>
            <person name="Choi J.-G."/>
            <person name="Park H.-J."/>
            <person name="Lee G.-B."/>
            <person name="Lee Y.-G."/>
            <person name="Hong S.-Y."/>
            <person name="Cho K."/>
            <person name="Sohn K.H."/>
        </authorList>
    </citation>
    <scope>NUCLEOTIDE SEQUENCE</scope>
    <source>
        <strain evidence="1">KR_1_A1</strain>
    </source>
</reference>
<dbReference type="Proteomes" id="UP000602510">
    <property type="component" value="Unassembled WGS sequence"/>
</dbReference>
<dbReference type="EMBL" id="WSZM01000132">
    <property type="protein sequence ID" value="KAF4041029.1"/>
    <property type="molecule type" value="Genomic_DNA"/>
</dbReference>
<protein>
    <submittedName>
        <fullName evidence="1">Uncharacterized protein</fullName>
    </submittedName>
</protein>
<sequence length="118" mass="13349">MSPAVNRNARIRERLDDLVDQMDNCFAERVVKAALDAFKHGAELMEEKVVQGTGLWAPCKTSRLSNGSQRRYRHVHFDCSSLFAKHSEVLGLHCLIEDPAIDIEHYGYAVSDTYAVQQ</sequence>
<evidence type="ECO:0000313" key="1">
    <source>
        <dbReference type="EMBL" id="KAF4041029.1"/>
    </source>
</evidence>
<keyword evidence="2" id="KW-1185">Reference proteome</keyword>
<dbReference type="AlphaFoldDB" id="A0A833W3J9"/>
<organism evidence="1 2">
    <name type="scientific">Phytophthora infestans</name>
    <name type="common">Potato late blight agent</name>
    <name type="synonym">Botrytis infestans</name>
    <dbReference type="NCBI Taxonomy" id="4787"/>
    <lineage>
        <taxon>Eukaryota</taxon>
        <taxon>Sar</taxon>
        <taxon>Stramenopiles</taxon>
        <taxon>Oomycota</taxon>
        <taxon>Peronosporomycetes</taxon>
        <taxon>Peronosporales</taxon>
        <taxon>Peronosporaceae</taxon>
        <taxon>Phytophthora</taxon>
    </lineage>
</organism>
<comment type="caution">
    <text evidence="1">The sequence shown here is derived from an EMBL/GenBank/DDBJ whole genome shotgun (WGS) entry which is preliminary data.</text>
</comment>
<proteinExistence type="predicted"/>
<gene>
    <name evidence="1" type="ORF">GN244_ATG06694</name>
</gene>
<name>A0A833W3J9_PHYIN</name>